<gene>
    <name evidence="8" type="ORF">QTO34_015988</name>
</gene>
<dbReference type="SUPFAM" id="SSF48403">
    <property type="entry name" value="Ankyrin repeat"/>
    <property type="match status" value="2"/>
</dbReference>
<feature type="compositionally biased region" description="Low complexity" evidence="5">
    <location>
        <begin position="989"/>
        <end position="1012"/>
    </location>
</feature>
<feature type="repeat" description="ANK" evidence="4">
    <location>
        <begin position="647"/>
        <end position="679"/>
    </location>
</feature>
<evidence type="ECO:0000313" key="8">
    <source>
        <dbReference type="EMBL" id="KAK1343211.1"/>
    </source>
</evidence>
<feature type="repeat" description="ANK" evidence="4">
    <location>
        <begin position="510"/>
        <end position="542"/>
    </location>
</feature>
<dbReference type="InterPro" id="IPR002110">
    <property type="entry name" value="Ankyrin_rpt"/>
</dbReference>
<feature type="repeat" description="ANK" evidence="4">
    <location>
        <begin position="889"/>
        <end position="915"/>
    </location>
</feature>
<feature type="repeat" description="ANK" evidence="4">
    <location>
        <begin position="746"/>
        <end position="778"/>
    </location>
</feature>
<feature type="repeat" description="ANK" evidence="4">
    <location>
        <begin position="444"/>
        <end position="476"/>
    </location>
</feature>
<dbReference type="AlphaFoldDB" id="A0AA40I5D2"/>
<dbReference type="PROSITE" id="PS50297">
    <property type="entry name" value="ANK_REP_REGION"/>
    <property type="match status" value="14"/>
</dbReference>
<proteinExistence type="predicted"/>
<evidence type="ECO:0000256" key="3">
    <source>
        <dbReference type="ARBA" id="ARBA00023043"/>
    </source>
</evidence>
<evidence type="ECO:0000259" key="6">
    <source>
        <dbReference type="Pfam" id="PF25520"/>
    </source>
</evidence>
<dbReference type="PANTHER" id="PTHR24198">
    <property type="entry name" value="ANKYRIN REPEAT AND PROTEIN KINASE DOMAIN-CONTAINING PROTEIN"/>
    <property type="match status" value="1"/>
</dbReference>
<keyword evidence="3 4" id="KW-0040">ANK repeat</keyword>
<feature type="region of interest" description="Disordered" evidence="5">
    <location>
        <begin position="1224"/>
        <end position="1244"/>
    </location>
</feature>
<evidence type="ECO:0000256" key="4">
    <source>
        <dbReference type="PROSITE-ProRule" id="PRU00023"/>
    </source>
</evidence>
<feature type="repeat" description="ANK" evidence="4">
    <location>
        <begin position="614"/>
        <end position="646"/>
    </location>
</feature>
<feature type="repeat" description="ANK" evidence="4">
    <location>
        <begin position="713"/>
        <end position="745"/>
    </location>
</feature>
<evidence type="ECO:0000259" key="7">
    <source>
        <dbReference type="Pfam" id="PF25521"/>
    </source>
</evidence>
<dbReference type="InterPro" id="IPR036770">
    <property type="entry name" value="Ankyrin_rpt-contain_sf"/>
</dbReference>
<feature type="region of interest" description="Disordered" evidence="5">
    <location>
        <begin position="920"/>
        <end position="1012"/>
    </location>
</feature>
<dbReference type="Gene3D" id="1.25.40.20">
    <property type="entry name" value="Ankyrin repeat-containing domain"/>
    <property type="match status" value="8"/>
</dbReference>
<feature type="repeat" description="ANK" evidence="4">
    <location>
        <begin position="856"/>
        <end position="888"/>
    </location>
</feature>
<feature type="compositionally biased region" description="Low complexity" evidence="5">
    <location>
        <begin position="1080"/>
        <end position="1095"/>
    </location>
</feature>
<dbReference type="Pfam" id="PF25520">
    <property type="entry name" value="AAA_lid_TANC1"/>
    <property type="match status" value="1"/>
</dbReference>
<accession>A0AA40I5D2</accession>
<feature type="domain" description="TANC1/2-like winged helix" evidence="7">
    <location>
        <begin position="174"/>
        <end position="298"/>
    </location>
</feature>
<feature type="repeat" description="ANK" evidence="4">
    <location>
        <begin position="378"/>
        <end position="410"/>
    </location>
</feature>
<evidence type="ECO:0000313" key="9">
    <source>
        <dbReference type="Proteomes" id="UP001177744"/>
    </source>
</evidence>
<dbReference type="Pfam" id="PF00023">
    <property type="entry name" value="Ank"/>
    <property type="match status" value="2"/>
</dbReference>
<reference evidence="8" key="1">
    <citation type="submission" date="2023-06" db="EMBL/GenBank/DDBJ databases">
        <title>Reference genome for the Northern bat (Eptesicus nilssonii), a most northern bat species.</title>
        <authorList>
            <person name="Laine V.N."/>
            <person name="Pulliainen A.T."/>
            <person name="Lilley T.M."/>
        </authorList>
    </citation>
    <scope>NUCLEOTIDE SEQUENCE</scope>
    <source>
        <strain evidence="8">BLF_Eptnil</strain>
        <tissue evidence="8">Kidney</tissue>
    </source>
</reference>
<keyword evidence="9" id="KW-1185">Reference proteome</keyword>
<keyword evidence="2" id="KW-0677">Repeat</keyword>
<dbReference type="FunFam" id="1.25.40.20:FF:000355">
    <property type="entry name" value="Ankyrin repeat domain-containing protein 50"/>
    <property type="match status" value="1"/>
</dbReference>
<dbReference type="PANTHER" id="PTHR24198:SF194">
    <property type="entry name" value="INVERSIN-A"/>
    <property type="match status" value="1"/>
</dbReference>
<feature type="compositionally biased region" description="Polar residues" evidence="5">
    <location>
        <begin position="1146"/>
        <end position="1165"/>
    </location>
</feature>
<sequence>MVIYMCVLLPLLGMKPPQQSLYLLVDSVDEGCNVTEGEQTSTSLSGTVAELLAGHHEFFPPWLLLLCSARKQSKAVTKMFTGFRKISLDDLRKAYIVKDVQQYILHRLDQEEALRQHLTKETAEMLNQLHIKSSGCFLYLERVLDGVVENFIMLREIRDIPGTLNGLYLWLCQRLFVRKQFAKVQPILNVILAACRPLTITELYHAVWTKNMSLTLEDFQRKLDVLSKLLVDGLGNTKILFHYSFAEWLLDVKHCTQKYLCNAAEGHRMLAMSYTCQAKNLTPLEAQEFALHLINSNLQLETAELALWMIWNGTPVRDSLSTLIPKEQEVLQLLVKAGAHVNSEDDRTSCIVRQALEREDSIRTLLDNGASVNQCDSNGRTLLANAAYSGNLDVVNLLVSRGADLEIEDAHGHTPLTLAARQGHTKVVNCLIGCGANINHTDQDGWTALRSAAWGGHTEVVSALLYAGVKVDCADADSRTALRAAAWGGHEDIVLNLLQHGAEVNKADNEGRTALIAAAYMGHREIVEHLLDHGAEVNHEDVDGRTALSVAALCVPASKGHASVVSLLIDRGAEVDHCDKDGMTPLLVAAYEGHVDVVDLLLEGGADVDHTDNNGRTPLLAAASMGHASVVNTLLFWGAAVDSIDSEGRTVLSIASAQGNVEVVRTLLDRGLDENHRDDAGWTPLHMAAFEGHRLICEALIEQGARTNEIDNDGRIPFILASQEGHYDCVQILLENKSNIDQRGYDGRNALRVAALEGHRDIVELLFSHGADVNYKDADGRPTLYILALENQLTMAEYFLENGANVEASSDNLPRDINAADNEKRSALQSAAWQGHVKVVQLLIEHGAVVDHTCNQGATALCIAAQEGHIDVVQVLLEHGADPNHADQFGRTAMRVAAKNGHSQIIKLLEKYGASSLNGCSPSPVHTMEQKPLQSVSSKMQSLTIKSNSSGSTGGGDMQPSLRGLPNGPAHAFSSPSESPDSTVDRQKSSLSNNSLKSSKNSSLRTTSSTATAQTVPIDSFHSLSFTEQIQQHSLPRSRSRQSIVSPSSTTQSLGQSHNSPSSEFEWSQVKPSLKSTKTNKGGKSENSSKSGSAGKKAKQNNSSQPKVLEYEMTQFDSRGPAAKPGSSTPPKQIPAESQCKIMIPSAQQEVGRSQQQFLIHQQSGEQKKRKWNNDKPKLPSSEQPVPRTIPDRGHQEVLEGYPSSETELSLKQALKLQIDDRLLRKPTGSPTSPCGPGGCGPAHPEEAAWVWGGLLVAPGT</sequence>
<feature type="compositionally biased region" description="Polar residues" evidence="5">
    <location>
        <begin position="1050"/>
        <end position="1079"/>
    </location>
</feature>
<dbReference type="InterPro" id="IPR058018">
    <property type="entry name" value="AAA_lid_TANC1/2"/>
</dbReference>
<keyword evidence="1" id="KW-0597">Phosphoprotein</keyword>
<protein>
    <recommendedName>
        <fullName evidence="10">Ankyrin repeat domain-containing protein 50</fullName>
    </recommendedName>
</protein>
<dbReference type="PROSITE" id="PS50088">
    <property type="entry name" value="ANK_REPEAT"/>
    <property type="match status" value="16"/>
</dbReference>
<feature type="domain" description="TANC1/2-like AAA+ ATPase lid" evidence="6">
    <location>
        <begin position="89"/>
        <end position="173"/>
    </location>
</feature>
<dbReference type="InterPro" id="IPR058056">
    <property type="entry name" value="WH_TANC1/2"/>
</dbReference>
<feature type="repeat" description="ANK" evidence="4">
    <location>
        <begin position="543"/>
        <end position="580"/>
    </location>
</feature>
<dbReference type="FunFam" id="1.25.40.20:FF:000448">
    <property type="entry name" value="ankyrin repeat domain-containing protein 50"/>
    <property type="match status" value="1"/>
</dbReference>
<feature type="compositionally biased region" description="Polar residues" evidence="5">
    <location>
        <begin position="932"/>
        <end position="951"/>
    </location>
</feature>
<evidence type="ECO:0000256" key="5">
    <source>
        <dbReference type="SAM" id="MobiDB-lite"/>
    </source>
</evidence>
<feature type="repeat" description="ANK" evidence="4">
    <location>
        <begin position="779"/>
        <end position="811"/>
    </location>
</feature>
<feature type="repeat" description="ANK" evidence="4">
    <location>
        <begin position="823"/>
        <end position="855"/>
    </location>
</feature>
<dbReference type="FunFam" id="1.25.40.20:FF:000739">
    <property type="entry name" value="Ankyrin repeat domain 50"/>
    <property type="match status" value="1"/>
</dbReference>
<evidence type="ECO:0000256" key="1">
    <source>
        <dbReference type="ARBA" id="ARBA00022553"/>
    </source>
</evidence>
<evidence type="ECO:0000256" key="2">
    <source>
        <dbReference type="ARBA" id="ARBA00022737"/>
    </source>
</evidence>
<dbReference type="Pfam" id="PF12796">
    <property type="entry name" value="Ank_2"/>
    <property type="match status" value="5"/>
</dbReference>
<feature type="repeat" description="ANK" evidence="4">
    <location>
        <begin position="581"/>
        <end position="613"/>
    </location>
</feature>
<organism evidence="8 9">
    <name type="scientific">Cnephaeus nilssonii</name>
    <name type="common">Northern bat</name>
    <name type="synonym">Eptesicus nilssonii</name>
    <dbReference type="NCBI Taxonomy" id="3371016"/>
    <lineage>
        <taxon>Eukaryota</taxon>
        <taxon>Metazoa</taxon>
        <taxon>Chordata</taxon>
        <taxon>Craniata</taxon>
        <taxon>Vertebrata</taxon>
        <taxon>Euteleostomi</taxon>
        <taxon>Mammalia</taxon>
        <taxon>Eutheria</taxon>
        <taxon>Laurasiatheria</taxon>
        <taxon>Chiroptera</taxon>
        <taxon>Yangochiroptera</taxon>
        <taxon>Vespertilionidae</taxon>
        <taxon>Cnephaeus</taxon>
    </lineage>
</organism>
<dbReference type="PRINTS" id="PR01415">
    <property type="entry name" value="ANKYRIN"/>
</dbReference>
<evidence type="ECO:0008006" key="10">
    <source>
        <dbReference type="Google" id="ProtNLM"/>
    </source>
</evidence>
<feature type="repeat" description="ANK" evidence="4">
    <location>
        <begin position="680"/>
        <end position="712"/>
    </location>
</feature>
<feature type="repeat" description="ANK" evidence="4">
    <location>
        <begin position="477"/>
        <end position="509"/>
    </location>
</feature>
<dbReference type="SMART" id="SM00248">
    <property type="entry name" value="ANK"/>
    <property type="match status" value="16"/>
</dbReference>
<dbReference type="Pfam" id="PF25521">
    <property type="entry name" value="WHD_TANC1"/>
    <property type="match status" value="1"/>
</dbReference>
<dbReference type="EMBL" id="JAULJE010000005">
    <property type="protein sequence ID" value="KAK1343211.1"/>
    <property type="molecule type" value="Genomic_DNA"/>
</dbReference>
<feature type="repeat" description="ANK" evidence="4">
    <location>
        <begin position="411"/>
        <end position="443"/>
    </location>
</feature>
<comment type="caution">
    <text evidence="8">The sequence shown here is derived from an EMBL/GenBank/DDBJ whole genome shotgun (WGS) entry which is preliminary data.</text>
</comment>
<dbReference type="Proteomes" id="UP001177744">
    <property type="component" value="Unassembled WGS sequence"/>
</dbReference>
<feature type="region of interest" description="Disordered" evidence="5">
    <location>
        <begin position="1029"/>
        <end position="1207"/>
    </location>
</feature>
<name>A0AA40I5D2_CNENI</name>